<evidence type="ECO:0000256" key="1">
    <source>
        <dbReference type="SAM" id="Phobius"/>
    </source>
</evidence>
<comment type="caution">
    <text evidence="2">The sequence shown here is derived from an EMBL/GenBank/DDBJ whole genome shotgun (WGS) entry which is preliminary data.</text>
</comment>
<evidence type="ECO:0000313" key="3">
    <source>
        <dbReference type="Proteomes" id="UP000664480"/>
    </source>
</evidence>
<proteinExistence type="predicted"/>
<name>A0ABS3CBK0_9BACT</name>
<protein>
    <submittedName>
        <fullName evidence="2">Uncharacterized protein</fullName>
    </submittedName>
</protein>
<dbReference type="RefSeq" id="WP_206584582.1">
    <property type="nucleotide sequence ID" value="NZ_JAFKCU010000001.1"/>
</dbReference>
<dbReference type="Proteomes" id="UP000664480">
    <property type="component" value="Unassembled WGS sequence"/>
</dbReference>
<keyword evidence="1" id="KW-0812">Transmembrane</keyword>
<keyword evidence="1" id="KW-0472">Membrane</keyword>
<keyword evidence="3" id="KW-1185">Reference proteome</keyword>
<feature type="transmembrane region" description="Helical" evidence="1">
    <location>
        <begin position="39"/>
        <end position="58"/>
    </location>
</feature>
<reference evidence="2 3" key="1">
    <citation type="submission" date="2021-03" db="EMBL/GenBank/DDBJ databases">
        <title>novel species isolated from a fishpond in China.</title>
        <authorList>
            <person name="Lu H."/>
            <person name="Cai Z."/>
        </authorList>
    </citation>
    <scope>NUCLEOTIDE SEQUENCE [LARGE SCALE GENOMIC DNA]</scope>
    <source>
        <strain evidence="2 3">YJ13C</strain>
    </source>
</reference>
<accession>A0ABS3CBK0</accession>
<evidence type="ECO:0000313" key="2">
    <source>
        <dbReference type="EMBL" id="MBN7813911.1"/>
    </source>
</evidence>
<dbReference type="EMBL" id="JAFKCU010000001">
    <property type="protein sequence ID" value="MBN7813911.1"/>
    <property type="molecule type" value="Genomic_DNA"/>
</dbReference>
<gene>
    <name evidence="2" type="ORF">J0A69_00665</name>
</gene>
<feature type="transmembrane region" description="Helical" evidence="1">
    <location>
        <begin position="7"/>
        <end position="33"/>
    </location>
</feature>
<feature type="transmembrane region" description="Helical" evidence="1">
    <location>
        <begin position="113"/>
        <end position="134"/>
    </location>
</feature>
<sequence length="151" mass="16262">MNKFARAVITVFTFLGSYYFSYWLIVILLAVLFGEEFDLKWGTILINVVSLALAVYLAKIVWSKNILTKNSTIPLGKYILTGAIAVGITGFLIGFIGPMIFTPDSNQGPMLGIFITGPAGLVLGAIGGLIFGLIKNQMIKKAAKNDPGSLE</sequence>
<organism evidence="2 3">
    <name type="scientific">Algoriphagus pacificus</name>
    <dbReference type="NCBI Taxonomy" id="2811234"/>
    <lineage>
        <taxon>Bacteria</taxon>
        <taxon>Pseudomonadati</taxon>
        <taxon>Bacteroidota</taxon>
        <taxon>Cytophagia</taxon>
        <taxon>Cytophagales</taxon>
        <taxon>Cyclobacteriaceae</taxon>
        <taxon>Algoriphagus</taxon>
    </lineage>
</organism>
<feature type="transmembrane region" description="Helical" evidence="1">
    <location>
        <begin position="78"/>
        <end position="101"/>
    </location>
</feature>
<keyword evidence="1" id="KW-1133">Transmembrane helix</keyword>